<dbReference type="EMBL" id="CM047941">
    <property type="protein sequence ID" value="KAI9903227.1"/>
    <property type="molecule type" value="Genomic_DNA"/>
</dbReference>
<name>A0ACC0VA07_9HYPO</name>
<organism evidence="1 2">
    <name type="scientific">Trichothecium roseum</name>
    <dbReference type="NCBI Taxonomy" id="47278"/>
    <lineage>
        <taxon>Eukaryota</taxon>
        <taxon>Fungi</taxon>
        <taxon>Dikarya</taxon>
        <taxon>Ascomycota</taxon>
        <taxon>Pezizomycotina</taxon>
        <taxon>Sordariomycetes</taxon>
        <taxon>Hypocreomycetidae</taxon>
        <taxon>Hypocreales</taxon>
        <taxon>Hypocreales incertae sedis</taxon>
        <taxon>Trichothecium</taxon>
    </lineage>
</organism>
<evidence type="ECO:0000313" key="1">
    <source>
        <dbReference type="EMBL" id="KAI9903227.1"/>
    </source>
</evidence>
<proteinExistence type="predicted"/>
<accession>A0ACC0VA07</accession>
<dbReference type="Proteomes" id="UP001163324">
    <property type="component" value="Chromosome 2"/>
</dbReference>
<protein>
    <submittedName>
        <fullName evidence="1">Uncharacterized protein</fullName>
    </submittedName>
</protein>
<sequence>MQKDRTQALFGDSPPAPRQPAPYPEGEVIYQCNHRFIVRNGDRVTKYSANPHGMGAGDHPNEAHVMRFAKAHTSIPVPEVFGSDWDRLTMEFIEGETLKEAWPTLTPDQRSDIMTQLEGYISQMRALRGLYLGRLDGQGTVVPSIMTRSGGPFRTVLEFHNWLVHPVEQSVHELSFYLVIPFLSSNPHFEDDKQLGLCLAASKKLFATLHELNARGEETAELGIGFSLFGLRHKSAFDLLNGRAECHIREGADGKTHIRGQTETLGGGGKVRVRPIVQRASCTTRARATHAVLELEIVSRGLLDARRAVVERQSELVPVGKRATDVYLEETTKGIIVTPGSGGGYEKNPNYEIDQARVARAEQTVGNTIASSRFACLGGKTIFVDLAGAEYQTDNVGGGGAPKQSPKERQEGRQINTDLLALKEAMRAWSRSQPRIPFRSSPLTMVLGEHFASPGRKSSSSMVVTVSPARGQYVATLNSLKYANLVGAATA</sequence>
<gene>
    <name evidence="1" type="ORF">N3K66_002579</name>
</gene>
<evidence type="ECO:0000313" key="2">
    <source>
        <dbReference type="Proteomes" id="UP001163324"/>
    </source>
</evidence>
<comment type="caution">
    <text evidence="1">The sequence shown here is derived from an EMBL/GenBank/DDBJ whole genome shotgun (WGS) entry which is preliminary data.</text>
</comment>
<reference evidence="1" key="1">
    <citation type="submission" date="2022-10" db="EMBL/GenBank/DDBJ databases">
        <title>Complete Genome of Trichothecium roseum strain YXFP-22015, a Plant Pathogen Isolated from Citrus.</title>
        <authorList>
            <person name="Wang Y."/>
            <person name="Zhu L."/>
        </authorList>
    </citation>
    <scope>NUCLEOTIDE SEQUENCE</scope>
    <source>
        <strain evidence="1">YXFP-22015</strain>
    </source>
</reference>
<keyword evidence="2" id="KW-1185">Reference proteome</keyword>